<reference evidence="1 2" key="1">
    <citation type="journal article" date="2018" name="Mol. Biol. Evol.">
        <title>Broad Genomic Sampling Reveals a Smut Pathogenic Ancestry of the Fungal Clade Ustilaginomycotina.</title>
        <authorList>
            <person name="Kijpornyongpan T."/>
            <person name="Mondo S.J."/>
            <person name="Barry K."/>
            <person name="Sandor L."/>
            <person name="Lee J."/>
            <person name="Lipzen A."/>
            <person name="Pangilinan J."/>
            <person name="LaButti K."/>
            <person name="Hainaut M."/>
            <person name="Henrissat B."/>
            <person name="Grigoriev I.V."/>
            <person name="Spatafora J.W."/>
            <person name="Aime M.C."/>
        </authorList>
    </citation>
    <scope>NUCLEOTIDE SEQUENCE [LARGE SCALE GENOMIC DNA]</scope>
    <source>
        <strain evidence="1 2">MCA 4718</strain>
    </source>
</reference>
<sequence length="179" mass="20051">MPTAAHGAFGAPEVRLRRCLARANPRPPQAQLLAAMVCGQERPRLPCPDCDGPHFFQLHKHGQSSFFFDFLSIPYISTTLTTRLPLPLHTHSYHSHIPQLLAPTTTRTHNYSHYSLVLTSYLDLTSTINTVHVYIYSLTSRHNIDSPPLHTVVHLAGTDIDTTSHSSKAHRSKTLRNTN</sequence>
<dbReference type="RefSeq" id="XP_025350947.1">
    <property type="nucleotide sequence ID" value="XM_025489024.1"/>
</dbReference>
<protein>
    <submittedName>
        <fullName evidence="1">Uncharacterized protein</fullName>
    </submittedName>
</protein>
<keyword evidence="2" id="KW-1185">Reference proteome</keyword>
<evidence type="ECO:0000313" key="2">
    <source>
        <dbReference type="Proteomes" id="UP000245942"/>
    </source>
</evidence>
<proteinExistence type="predicted"/>
<accession>A0A316UER1</accession>
<name>A0A316UER1_9BASI</name>
<dbReference type="AlphaFoldDB" id="A0A316UER1"/>
<gene>
    <name evidence="1" type="ORF">BCV69DRAFT_10347</name>
</gene>
<evidence type="ECO:0000313" key="1">
    <source>
        <dbReference type="EMBL" id="PWN23787.1"/>
    </source>
</evidence>
<organism evidence="1 2">
    <name type="scientific">Pseudomicrostroma glucosiphilum</name>
    <dbReference type="NCBI Taxonomy" id="1684307"/>
    <lineage>
        <taxon>Eukaryota</taxon>
        <taxon>Fungi</taxon>
        <taxon>Dikarya</taxon>
        <taxon>Basidiomycota</taxon>
        <taxon>Ustilaginomycotina</taxon>
        <taxon>Exobasidiomycetes</taxon>
        <taxon>Microstromatales</taxon>
        <taxon>Microstromatales incertae sedis</taxon>
        <taxon>Pseudomicrostroma</taxon>
    </lineage>
</organism>
<dbReference type="EMBL" id="KZ819321">
    <property type="protein sequence ID" value="PWN23787.1"/>
    <property type="molecule type" value="Genomic_DNA"/>
</dbReference>
<dbReference type="GeneID" id="37010758"/>
<dbReference type="Proteomes" id="UP000245942">
    <property type="component" value="Unassembled WGS sequence"/>
</dbReference>